<dbReference type="AlphaFoldDB" id="A0A9N8VVU6"/>
<dbReference type="EMBL" id="CAJVPP010000310">
    <property type="protein sequence ID" value="CAG8468268.1"/>
    <property type="molecule type" value="Genomic_DNA"/>
</dbReference>
<proteinExistence type="predicted"/>
<reference evidence="1" key="1">
    <citation type="submission" date="2021-06" db="EMBL/GenBank/DDBJ databases">
        <authorList>
            <person name="Kallberg Y."/>
            <person name="Tangrot J."/>
            <person name="Rosling A."/>
        </authorList>
    </citation>
    <scope>NUCLEOTIDE SEQUENCE</scope>
    <source>
        <strain evidence="1">87-6 pot B 2015</strain>
    </source>
</reference>
<gene>
    <name evidence="1" type="ORF">FMOSSE_LOCUS2385</name>
</gene>
<keyword evidence="2" id="KW-1185">Reference proteome</keyword>
<accession>A0A9N8VVU6</accession>
<sequence>MIIKIQKFPHCNKNIEQDLRELISKPLRKQFMNICFQHNLMHDYNWKEKENLEEVVERIVIDHFESTELATDLLKD</sequence>
<comment type="caution">
    <text evidence="1">The sequence shown here is derived from an EMBL/GenBank/DDBJ whole genome shotgun (WGS) entry which is preliminary data.</text>
</comment>
<dbReference type="Proteomes" id="UP000789375">
    <property type="component" value="Unassembled WGS sequence"/>
</dbReference>
<name>A0A9N8VVU6_FUNMO</name>
<evidence type="ECO:0000313" key="1">
    <source>
        <dbReference type="EMBL" id="CAG8468268.1"/>
    </source>
</evidence>
<protein>
    <submittedName>
        <fullName evidence="1">12893_t:CDS:1</fullName>
    </submittedName>
</protein>
<evidence type="ECO:0000313" key="2">
    <source>
        <dbReference type="Proteomes" id="UP000789375"/>
    </source>
</evidence>
<organism evidence="1 2">
    <name type="scientific">Funneliformis mosseae</name>
    <name type="common">Endomycorrhizal fungus</name>
    <name type="synonym">Glomus mosseae</name>
    <dbReference type="NCBI Taxonomy" id="27381"/>
    <lineage>
        <taxon>Eukaryota</taxon>
        <taxon>Fungi</taxon>
        <taxon>Fungi incertae sedis</taxon>
        <taxon>Mucoromycota</taxon>
        <taxon>Glomeromycotina</taxon>
        <taxon>Glomeromycetes</taxon>
        <taxon>Glomerales</taxon>
        <taxon>Glomeraceae</taxon>
        <taxon>Funneliformis</taxon>
    </lineage>
</organism>